<evidence type="ECO:0000313" key="2">
    <source>
        <dbReference type="EMBL" id="KAI7740396.1"/>
    </source>
</evidence>
<evidence type="ECO:0000313" key="3">
    <source>
        <dbReference type="Proteomes" id="UP001206925"/>
    </source>
</evidence>
<feature type="domain" description="COG complex component COG2 C-terminal" evidence="1">
    <location>
        <begin position="10"/>
        <end position="63"/>
    </location>
</feature>
<reference evidence="2" key="1">
    <citation type="submission" date="2022-06" db="EMBL/GenBank/DDBJ databases">
        <title>Uncovering the hologenomic basis of an extraordinary plant invasion.</title>
        <authorList>
            <person name="Bieker V.C."/>
            <person name="Martin M.D."/>
            <person name="Gilbert T."/>
            <person name="Hodgins K."/>
            <person name="Battlay P."/>
            <person name="Petersen B."/>
            <person name="Wilson J."/>
        </authorList>
    </citation>
    <scope>NUCLEOTIDE SEQUENCE</scope>
    <source>
        <strain evidence="2">AA19_3_7</strain>
        <tissue evidence="2">Leaf</tissue>
    </source>
</reference>
<dbReference type="GO" id="GO:0016020">
    <property type="term" value="C:membrane"/>
    <property type="evidence" value="ECO:0007669"/>
    <property type="project" value="InterPro"/>
</dbReference>
<dbReference type="GO" id="GO:0006891">
    <property type="term" value="P:intra-Golgi vesicle-mediated transport"/>
    <property type="evidence" value="ECO:0007669"/>
    <property type="project" value="TreeGrafter"/>
</dbReference>
<name>A0AAD5GHC9_AMBAR</name>
<protein>
    <recommendedName>
        <fullName evidence="1">COG complex component COG2 C-terminal domain-containing protein</fullName>
    </recommendedName>
</protein>
<proteinExistence type="predicted"/>
<dbReference type="PANTHER" id="PTHR12961:SF0">
    <property type="entry name" value="CONSERVED OLIGOMERIC GOLGI COMPLEX SUBUNIT 2"/>
    <property type="match status" value="1"/>
</dbReference>
<feature type="non-terminal residue" evidence="2">
    <location>
        <position position="101"/>
    </location>
</feature>
<sequence>PFHSVQTKQIIIFSDFVIQQRKTETSLQRIRLGAQRRAGASSDVSDRSISDTEKLCMQLFLDVQEYGRDLATIGVEAAEIPAYCSLWQLVAPQDRQAEINF</sequence>
<dbReference type="Pfam" id="PF12022">
    <property type="entry name" value="COG2_C"/>
    <property type="match status" value="1"/>
</dbReference>
<dbReference type="PANTHER" id="PTHR12961">
    <property type="entry name" value="CONSERVED OLIGOMERIC GOLGI COMPLEX COMPONENT 2"/>
    <property type="match status" value="1"/>
</dbReference>
<dbReference type="InterPro" id="IPR024603">
    <property type="entry name" value="COG_complex_COG2_C"/>
</dbReference>
<evidence type="ECO:0000259" key="1">
    <source>
        <dbReference type="Pfam" id="PF12022"/>
    </source>
</evidence>
<gene>
    <name evidence="2" type="ORF">M8C21_017154</name>
</gene>
<comment type="caution">
    <text evidence="2">The sequence shown here is derived from an EMBL/GenBank/DDBJ whole genome shotgun (WGS) entry which is preliminary data.</text>
</comment>
<dbReference type="AlphaFoldDB" id="A0AAD5GHC9"/>
<dbReference type="InterPro" id="IPR009316">
    <property type="entry name" value="COG2"/>
</dbReference>
<organism evidence="2 3">
    <name type="scientific">Ambrosia artemisiifolia</name>
    <name type="common">Common ragweed</name>
    <dbReference type="NCBI Taxonomy" id="4212"/>
    <lineage>
        <taxon>Eukaryota</taxon>
        <taxon>Viridiplantae</taxon>
        <taxon>Streptophyta</taxon>
        <taxon>Embryophyta</taxon>
        <taxon>Tracheophyta</taxon>
        <taxon>Spermatophyta</taxon>
        <taxon>Magnoliopsida</taxon>
        <taxon>eudicotyledons</taxon>
        <taxon>Gunneridae</taxon>
        <taxon>Pentapetalae</taxon>
        <taxon>asterids</taxon>
        <taxon>campanulids</taxon>
        <taxon>Asterales</taxon>
        <taxon>Asteraceae</taxon>
        <taxon>Asteroideae</taxon>
        <taxon>Heliantheae alliance</taxon>
        <taxon>Heliantheae</taxon>
        <taxon>Ambrosia</taxon>
    </lineage>
</organism>
<dbReference type="GO" id="GO:0007030">
    <property type="term" value="P:Golgi organization"/>
    <property type="evidence" value="ECO:0007669"/>
    <property type="project" value="InterPro"/>
</dbReference>
<dbReference type="Proteomes" id="UP001206925">
    <property type="component" value="Unassembled WGS sequence"/>
</dbReference>
<dbReference type="GO" id="GO:0015031">
    <property type="term" value="P:protein transport"/>
    <property type="evidence" value="ECO:0007669"/>
    <property type="project" value="InterPro"/>
</dbReference>
<keyword evidence="3" id="KW-1185">Reference proteome</keyword>
<dbReference type="EMBL" id="JAMZMK010008444">
    <property type="protein sequence ID" value="KAI7740396.1"/>
    <property type="molecule type" value="Genomic_DNA"/>
</dbReference>
<accession>A0AAD5GHC9</accession>
<dbReference type="GO" id="GO:0017119">
    <property type="term" value="C:Golgi transport complex"/>
    <property type="evidence" value="ECO:0007669"/>
    <property type="project" value="TreeGrafter"/>
</dbReference>